<dbReference type="AlphaFoldDB" id="A5HMP7"/>
<evidence type="ECO:0000313" key="2">
    <source>
        <dbReference type="EMBL" id="ABQ18254.1"/>
    </source>
</evidence>
<evidence type="ECO:0000256" key="1">
    <source>
        <dbReference type="SAM" id="SignalP"/>
    </source>
</evidence>
<accession>A5HMP7</accession>
<reference evidence="2" key="1">
    <citation type="submission" date="2007-04" db="EMBL/GenBank/DDBJ databases">
        <title>Lygus lineolaris polyA clones.</title>
        <authorList>
            <person name="Allen M.L."/>
        </authorList>
    </citation>
    <scope>NUCLEOTIDE SEQUENCE</scope>
</reference>
<dbReference type="EMBL" id="EF541364">
    <property type="protein sequence ID" value="ABQ18254.1"/>
    <property type="molecule type" value="mRNA"/>
</dbReference>
<organism evidence="2">
    <name type="scientific">Lygus lineolaris</name>
    <name type="common">Tarnished plant bug</name>
    <dbReference type="NCBI Taxonomy" id="50650"/>
    <lineage>
        <taxon>Eukaryota</taxon>
        <taxon>Metazoa</taxon>
        <taxon>Ecdysozoa</taxon>
        <taxon>Arthropoda</taxon>
        <taxon>Hexapoda</taxon>
        <taxon>Insecta</taxon>
        <taxon>Pterygota</taxon>
        <taxon>Neoptera</taxon>
        <taxon>Paraneoptera</taxon>
        <taxon>Hemiptera</taxon>
        <taxon>Heteroptera</taxon>
        <taxon>Panheteroptera</taxon>
        <taxon>Cimicomorpha</taxon>
        <taxon>Miridae</taxon>
        <taxon>Mirini</taxon>
        <taxon>Lygus</taxon>
    </lineage>
</organism>
<feature type="chain" id="PRO_5002682367" evidence="1">
    <location>
        <begin position="21"/>
        <end position="239"/>
    </location>
</feature>
<protein>
    <submittedName>
        <fullName evidence="2">Uncharacterized protein</fullName>
    </submittedName>
</protein>
<sequence length="239" mass="25909">MRSALVLFIALTAVAGVVSGDDCVSEDNNVQQVLFVQLRDELHSANSEFIALPDFNENIMGFGVEWTGAKAGNFSSLSLTKVQAPASSSQLCKSTNGNTVQRRLSINLGFDDLEAAFGKFIVKTPFFNIGGQDNAISLSGENLLVTVDTYTENTTCSAKLSEFQFTSWGNLKVSLGSGIVNFFLEKIFNNYANTMILNFLEEFGVARIVNNAVTTYAAQIIDATGQQQTVCKLVNLLDN</sequence>
<name>A5HMP7_LYGLI</name>
<proteinExistence type="evidence at transcript level"/>
<feature type="signal peptide" evidence="1">
    <location>
        <begin position="1"/>
        <end position="20"/>
    </location>
</feature>
<keyword evidence="1" id="KW-0732">Signal</keyword>